<comment type="caution">
    <text evidence="3">The sequence shown here is derived from an EMBL/GenBank/DDBJ whole genome shotgun (WGS) entry which is preliminary data.</text>
</comment>
<accession>A0A4U0WZS6</accession>
<protein>
    <submittedName>
        <fullName evidence="3">Uncharacterized protein</fullName>
    </submittedName>
</protein>
<evidence type="ECO:0000313" key="3">
    <source>
        <dbReference type="EMBL" id="TKA68426.1"/>
    </source>
</evidence>
<feature type="compositionally biased region" description="Acidic residues" evidence="2">
    <location>
        <begin position="341"/>
        <end position="358"/>
    </location>
</feature>
<name>A0A4U0WZS6_9PEZI</name>
<feature type="region of interest" description="Disordered" evidence="2">
    <location>
        <begin position="327"/>
        <end position="358"/>
    </location>
</feature>
<dbReference type="OrthoDB" id="3943268at2759"/>
<keyword evidence="1" id="KW-0175">Coiled coil</keyword>
<evidence type="ECO:0000256" key="1">
    <source>
        <dbReference type="SAM" id="Coils"/>
    </source>
</evidence>
<gene>
    <name evidence="3" type="ORF">B0A49_08388</name>
</gene>
<evidence type="ECO:0000313" key="4">
    <source>
        <dbReference type="Proteomes" id="UP000308768"/>
    </source>
</evidence>
<sequence length="913" mass="104388">MNISWNLHTGVQHVAPAERVAVATASQFTAENIDELLQYEPDYKVLICKDHGYALQNIDRHLEKHHSIAAKERKAIVRKYAQYPLLEPSRVPLPLPLGRRLEVLGEPIDAFLREEEKCGFVSVNRSVIGQHCNKKHNWESTKENRESWSKVKVQTFFATGGLQRYFTVHVAPDQAADPLVSVEDDADVTRVLNECRRAKEEHDREMEKADEMVARTDRTGWFNRTGWPEHLARRNLAHLSHASRMPDRGERLLHQAVKTVDLVIEKSVAGLSSLAIETRRWLKSAKREEPDVRPLARLQNPESQRRYAGYWKRFMCYCLRVVTTDEGRGARSCGNNSIDGSNEETEEDEIDDEEETEDEVDEECQDLMRDARDLFPWHGKQKELARELWCALELEDEQTQVEKMLELSGSFIFQTVGDRPFSSALIHFLAVLGIDEEMNRLRTAGDFSYMLAGVVYCTRVIAAELLLPSADREKQDNAERKRFLRERRRFLADGSYSPMSTMISLLACGKSIALNTGNSASTQWSRETRVLRLHGRPIVLEKFKEMIHAVVAEAERVLWEDVMHTGLGERFVIPLDDIEDDVTFTKRGYSFVSRPGNGLSAGLDWMVGKLAKSVEGQRLRVNVRWQARAVRQYIRRVNSFLELLLFLVHTTGGQPARGTEITTARHQNGFLQDRNVFVMDGQVVFVSRYHKTQSLWDKPRVIPRFLPWRVGQLVSIFLAYVCPLREHLVAKVLGGGWSDHVWAGANGPWETDRLTRVIVQESAVRLGCRLTTLDYRHAVIAIGRQVVGEQFGHGYQEQVGEEDIEEPEMELDSGLELQAGRTEKIGVQTYGVPIDIVQHLSLRSVKFFRQLSEGWHSFIDLSSSWEQEKARQDKKDRLLVTCSKEAGGQGWMVTGRTSLALRQLIDTQRKGQK</sequence>
<dbReference type="STRING" id="331657.A0A4U0WZS6"/>
<dbReference type="EMBL" id="NAJN01000819">
    <property type="protein sequence ID" value="TKA68426.1"/>
    <property type="molecule type" value="Genomic_DNA"/>
</dbReference>
<dbReference type="AlphaFoldDB" id="A0A4U0WZS6"/>
<proteinExistence type="predicted"/>
<feature type="coiled-coil region" evidence="1">
    <location>
        <begin position="188"/>
        <end position="219"/>
    </location>
</feature>
<dbReference type="InterPro" id="IPR022698">
    <property type="entry name" value="OrsD"/>
</dbReference>
<keyword evidence="4" id="KW-1185">Reference proteome</keyword>
<organism evidence="3 4">
    <name type="scientific">Cryomyces minteri</name>
    <dbReference type="NCBI Taxonomy" id="331657"/>
    <lineage>
        <taxon>Eukaryota</taxon>
        <taxon>Fungi</taxon>
        <taxon>Dikarya</taxon>
        <taxon>Ascomycota</taxon>
        <taxon>Pezizomycotina</taxon>
        <taxon>Dothideomycetes</taxon>
        <taxon>Dothideomycetes incertae sedis</taxon>
        <taxon>Cryomyces</taxon>
    </lineage>
</organism>
<reference evidence="3 4" key="1">
    <citation type="submission" date="2017-03" db="EMBL/GenBank/DDBJ databases">
        <title>Genomes of endolithic fungi from Antarctica.</title>
        <authorList>
            <person name="Coleine C."/>
            <person name="Masonjones S."/>
            <person name="Stajich J.E."/>
        </authorList>
    </citation>
    <scope>NUCLEOTIDE SEQUENCE [LARGE SCALE GENOMIC DNA]</scope>
    <source>
        <strain evidence="3 4">CCFEE 5187</strain>
    </source>
</reference>
<dbReference type="Pfam" id="PF12013">
    <property type="entry name" value="OrsD"/>
    <property type="match status" value="1"/>
</dbReference>
<evidence type="ECO:0000256" key="2">
    <source>
        <dbReference type="SAM" id="MobiDB-lite"/>
    </source>
</evidence>
<dbReference type="Proteomes" id="UP000308768">
    <property type="component" value="Unassembled WGS sequence"/>
</dbReference>